<gene>
    <name evidence="14" type="primary">SFRP2</name>
</gene>
<evidence type="ECO:0000256" key="8">
    <source>
        <dbReference type="ARBA" id="ARBA00023157"/>
    </source>
</evidence>
<comment type="subcellular location">
    <subcellularLocation>
        <location evidence="1">Secreted</location>
    </subcellularLocation>
</comment>
<evidence type="ECO:0000313" key="15">
    <source>
        <dbReference type="Proteomes" id="UP000694397"/>
    </source>
</evidence>
<dbReference type="GO" id="GO:0060070">
    <property type="term" value="P:canonical Wnt signaling pathway"/>
    <property type="evidence" value="ECO:0007669"/>
    <property type="project" value="TreeGrafter"/>
</dbReference>
<dbReference type="SUPFAM" id="SSF63501">
    <property type="entry name" value="Frizzled cysteine-rich domain"/>
    <property type="match status" value="1"/>
</dbReference>
<evidence type="ECO:0000256" key="1">
    <source>
        <dbReference type="ARBA" id="ARBA00004613"/>
    </source>
</evidence>
<dbReference type="Pfam" id="PF01392">
    <property type="entry name" value="Fz"/>
    <property type="match status" value="1"/>
</dbReference>
<dbReference type="Gene3D" id="1.10.2000.10">
    <property type="entry name" value="Frizzled cysteine-rich domain"/>
    <property type="match status" value="1"/>
</dbReference>
<feature type="domain" description="FZ" evidence="12">
    <location>
        <begin position="33"/>
        <end position="153"/>
    </location>
</feature>
<dbReference type="Gene3D" id="2.40.50.120">
    <property type="match status" value="1"/>
</dbReference>
<evidence type="ECO:0000256" key="4">
    <source>
        <dbReference type="ARBA" id="ARBA00022525"/>
    </source>
</evidence>
<keyword evidence="5" id="KW-0879">Wnt signaling pathway</keyword>
<dbReference type="PROSITE" id="PS50038">
    <property type="entry name" value="FZ"/>
    <property type="match status" value="1"/>
</dbReference>
<dbReference type="GO" id="GO:0005615">
    <property type="term" value="C:extracellular space"/>
    <property type="evidence" value="ECO:0007669"/>
    <property type="project" value="TreeGrafter"/>
</dbReference>
<dbReference type="GO" id="GO:0017147">
    <property type="term" value="F:Wnt-protein binding"/>
    <property type="evidence" value="ECO:0007669"/>
    <property type="project" value="TreeGrafter"/>
</dbReference>
<dbReference type="AlphaFoldDB" id="A0A8C9RFF1"/>
<dbReference type="InterPro" id="IPR020067">
    <property type="entry name" value="Frizzled_dom"/>
</dbReference>
<organism evidence="14 15">
    <name type="scientific">Scleropages formosus</name>
    <name type="common">Asian bonytongue</name>
    <name type="synonym">Osteoglossum formosum</name>
    <dbReference type="NCBI Taxonomy" id="113540"/>
    <lineage>
        <taxon>Eukaryota</taxon>
        <taxon>Metazoa</taxon>
        <taxon>Chordata</taxon>
        <taxon>Craniata</taxon>
        <taxon>Vertebrata</taxon>
        <taxon>Euteleostomi</taxon>
        <taxon>Actinopterygii</taxon>
        <taxon>Neopterygii</taxon>
        <taxon>Teleostei</taxon>
        <taxon>Osteoglossocephala</taxon>
        <taxon>Osteoglossomorpha</taxon>
        <taxon>Osteoglossiformes</taxon>
        <taxon>Osteoglossidae</taxon>
        <taxon>Scleropages</taxon>
    </lineage>
</organism>
<evidence type="ECO:0000259" key="12">
    <source>
        <dbReference type="PROSITE" id="PS50038"/>
    </source>
</evidence>
<keyword evidence="8 10" id="KW-1015">Disulfide bond</keyword>
<dbReference type="InterPro" id="IPR001134">
    <property type="entry name" value="Netrin_domain"/>
</dbReference>
<evidence type="ECO:0000256" key="3">
    <source>
        <dbReference type="ARBA" id="ARBA00022473"/>
    </source>
</evidence>
<feature type="disulfide bond" evidence="10">
    <location>
        <begin position="48"/>
        <end position="94"/>
    </location>
</feature>
<feature type="chain" id="PRO_5034589860" description="Secreted frizzled-related protein 2" evidence="11">
    <location>
        <begin position="20"/>
        <end position="293"/>
    </location>
</feature>
<reference evidence="14" key="3">
    <citation type="submission" date="2025-09" db="UniProtKB">
        <authorList>
            <consortium name="Ensembl"/>
        </authorList>
    </citation>
    <scope>IDENTIFICATION</scope>
</reference>
<dbReference type="GO" id="GO:0030154">
    <property type="term" value="P:cell differentiation"/>
    <property type="evidence" value="ECO:0007669"/>
    <property type="project" value="UniProtKB-KW"/>
</dbReference>
<evidence type="ECO:0000256" key="10">
    <source>
        <dbReference type="PROSITE-ProRule" id="PRU00090"/>
    </source>
</evidence>
<proteinExistence type="inferred from homology"/>
<keyword evidence="3" id="KW-0217">Developmental protein</keyword>
<dbReference type="OrthoDB" id="5985572at2759"/>
<evidence type="ECO:0000259" key="13">
    <source>
        <dbReference type="PROSITE" id="PS50189"/>
    </source>
</evidence>
<dbReference type="InterPro" id="IPR008993">
    <property type="entry name" value="TIMP-like_OB-fold"/>
</dbReference>
<dbReference type="InterPro" id="IPR018933">
    <property type="entry name" value="Netrin_module_non-TIMP"/>
</dbReference>
<evidence type="ECO:0000256" key="7">
    <source>
        <dbReference type="ARBA" id="ARBA00022782"/>
    </source>
</evidence>
<dbReference type="GeneTree" id="ENSGT00940000156432"/>
<evidence type="ECO:0000256" key="6">
    <source>
        <dbReference type="ARBA" id="ARBA00022729"/>
    </source>
</evidence>
<feature type="disulfide bond" evidence="10">
    <location>
        <begin position="85"/>
        <end position="123"/>
    </location>
</feature>
<dbReference type="PANTHER" id="PTHR11309">
    <property type="entry name" value="FRIZZLED"/>
    <property type="match status" value="1"/>
</dbReference>
<feature type="signal peptide" evidence="11">
    <location>
        <begin position="1"/>
        <end position="19"/>
    </location>
</feature>
<feature type="domain" description="NTR" evidence="13">
    <location>
        <begin position="170"/>
        <end position="293"/>
    </location>
</feature>
<dbReference type="GO" id="GO:0035567">
    <property type="term" value="P:non-canonical Wnt signaling pathway"/>
    <property type="evidence" value="ECO:0007669"/>
    <property type="project" value="TreeGrafter"/>
</dbReference>
<dbReference type="Ensembl" id="ENSSFOT00015013690.2">
    <property type="protein sequence ID" value="ENSSFOP00015013523.2"/>
    <property type="gene ID" value="ENSSFOG00015008727.2"/>
</dbReference>
<evidence type="ECO:0000313" key="14">
    <source>
        <dbReference type="Ensembl" id="ENSSFOP00015013523.2"/>
    </source>
</evidence>
<keyword evidence="15" id="KW-1185">Reference proteome</keyword>
<protein>
    <recommendedName>
        <fullName evidence="9">Secreted frizzled-related protein 2</fullName>
    </recommendedName>
</protein>
<dbReference type="InterPro" id="IPR036790">
    <property type="entry name" value="Frizzled_dom_sf"/>
</dbReference>
<dbReference type="Proteomes" id="UP000694397">
    <property type="component" value="Chromosome 3"/>
</dbReference>
<dbReference type="FunFam" id="1.10.2000.10:FF:000001">
    <property type="entry name" value="secreted frizzled-related protein 2"/>
    <property type="match status" value="1"/>
</dbReference>
<keyword evidence="4" id="KW-0964">Secreted</keyword>
<keyword evidence="6 11" id="KW-0732">Signal</keyword>
<comment type="similarity">
    <text evidence="2">Belongs to the secreted frizzled-related protein (sFRP) family.</text>
</comment>
<evidence type="ECO:0000256" key="11">
    <source>
        <dbReference type="SAM" id="SignalP"/>
    </source>
</evidence>
<keyword evidence="7" id="KW-0221">Differentiation</keyword>
<dbReference type="PROSITE" id="PS50189">
    <property type="entry name" value="NTR"/>
    <property type="match status" value="1"/>
</dbReference>
<name>A0A8C9RFF1_SCLFO</name>
<evidence type="ECO:0000256" key="9">
    <source>
        <dbReference type="ARBA" id="ARBA00070239"/>
    </source>
</evidence>
<accession>A0A8C9RFF1</accession>
<feature type="disulfide bond" evidence="10">
    <location>
        <begin position="116"/>
        <end position="140"/>
    </location>
</feature>
<sequence length="293" mass="33163">SLQGLVMLWILASATCVEAFHGMYPLGQQELLYKKSKCKAIPASMQLCSHMEYSAMRLPNLLGHETMDEVLQQAASWLPLVHKQCHPDTRKLLCSLFAPVCLDELDEPIEPCRSLCEGVKKGCAPLMSAFGFPWPDMLDCSRFPADTELCIPPASGPHLVPAAREVPKVCDACKEKVENENEIVHSLCKNDFALKIRVKEISYMNGDTRIIPESKSRTIYKLKGLTERDLRKTALWLRDGLQCTCDEMNNINAAYLVMGQNLDGHLVITSVKRWQRGHREFKRISRSMRKLQC</sequence>
<evidence type="ECO:0000256" key="2">
    <source>
        <dbReference type="ARBA" id="ARBA00010054"/>
    </source>
</evidence>
<evidence type="ECO:0000256" key="5">
    <source>
        <dbReference type="ARBA" id="ARBA00022687"/>
    </source>
</evidence>
<dbReference type="InterPro" id="IPR015526">
    <property type="entry name" value="Frizzled/SFRP"/>
</dbReference>
<reference evidence="14" key="2">
    <citation type="submission" date="2025-08" db="UniProtKB">
        <authorList>
            <consortium name="Ensembl"/>
        </authorList>
    </citation>
    <scope>IDENTIFICATION</scope>
</reference>
<dbReference type="CDD" id="cd03580">
    <property type="entry name" value="NTR_Sfrp1_like"/>
    <property type="match status" value="1"/>
</dbReference>
<dbReference type="SUPFAM" id="SSF50242">
    <property type="entry name" value="TIMP-like"/>
    <property type="match status" value="1"/>
</dbReference>
<reference evidence="14 15" key="1">
    <citation type="submission" date="2019-04" db="EMBL/GenBank/DDBJ databases">
        <authorList>
            <consortium name="Wellcome Sanger Institute Data Sharing"/>
        </authorList>
    </citation>
    <scope>NUCLEOTIDE SEQUENCE [LARGE SCALE GENOMIC DNA]</scope>
</reference>
<dbReference type="Pfam" id="PF01759">
    <property type="entry name" value="NTR"/>
    <property type="match status" value="1"/>
</dbReference>
<dbReference type="FunFam" id="2.40.50.120:FF:000006">
    <property type="entry name" value="Secreted frizzled-related protein 2"/>
    <property type="match status" value="1"/>
</dbReference>
<dbReference type="SMART" id="SM00643">
    <property type="entry name" value="C345C"/>
    <property type="match status" value="1"/>
</dbReference>
<dbReference type="PANTHER" id="PTHR11309:SF45">
    <property type="entry name" value="SECRETED FRIZZLED-RELATED PROTEIN 2"/>
    <property type="match status" value="1"/>
</dbReference>
<comment type="caution">
    <text evidence="10">Lacks conserved residue(s) required for the propagation of feature annotation.</text>
</comment>
<dbReference type="SMART" id="SM00063">
    <property type="entry name" value="FRI"/>
    <property type="match status" value="1"/>
</dbReference>